<dbReference type="Proteomes" id="UP000242167">
    <property type="component" value="Nucleomorph 2"/>
</dbReference>
<dbReference type="RefSeq" id="XP_001713310.1">
    <property type="nucleotide sequence ID" value="XM_001713258.1"/>
</dbReference>
<evidence type="ECO:0000313" key="2">
    <source>
        <dbReference type="Proteomes" id="UP000242167"/>
    </source>
</evidence>
<organism evidence="1 2">
    <name type="scientific">Guillardia theta</name>
    <name type="common">Cryptophyte</name>
    <name type="synonym">Cryptomonas phi</name>
    <dbReference type="NCBI Taxonomy" id="55529"/>
    <lineage>
        <taxon>Eukaryota</taxon>
        <taxon>Cryptophyceae</taxon>
        <taxon>Pyrenomonadales</taxon>
        <taxon>Geminigeraceae</taxon>
        <taxon>Guillardia</taxon>
    </lineage>
</organism>
<protein>
    <submittedName>
        <fullName evidence="1">Uncharacterized protein</fullName>
    </submittedName>
</protein>
<evidence type="ECO:0000313" key="1">
    <source>
        <dbReference type="EMBL" id="CAC27094.1"/>
    </source>
</evidence>
<dbReference type="EMBL" id="AJ010592">
    <property type="protein sequence ID" value="CAC27094.1"/>
    <property type="molecule type" value="Genomic_DNA"/>
</dbReference>
<dbReference type="AlphaFoldDB" id="Q9AVX7"/>
<dbReference type="PIR" id="B90115">
    <property type="entry name" value="B90115"/>
</dbReference>
<name>Q9AVX7_GUITH</name>
<dbReference type="GO" id="GO:0000428">
    <property type="term" value="C:DNA-directed RNA polymerase complex"/>
    <property type="evidence" value="ECO:0007669"/>
    <property type="project" value="UniProtKB-KW"/>
</dbReference>
<sequence length="148" mass="18392">MIFQIVQYIVDLEELFIFNNEVRMENKIFLFLEKYKTNFSSFFKNLKNNYNLSKKIKVSKELFKIKEKQLFNYFCKEINKLFKKLSSSNYIAFIIQKNFKEIFSIDLKFYKRRKFKYIVKKTDSNFLIKNKLSYQYYEYSKNKNTIFF</sequence>
<accession>Q9AVX7</accession>
<dbReference type="GeneID" id="857613"/>
<reference evidence="1 2" key="1">
    <citation type="journal article" date="2001" name="Nature">
        <title>The highly reduced genome of an enslaved algal nucleus.</title>
        <authorList>
            <person name="Douglas S."/>
            <person name="Zauner S."/>
            <person name="Fraunholz M."/>
            <person name="Beaton M."/>
            <person name="Penny S."/>
            <person name="Deng L."/>
            <person name="Wu X."/>
            <person name="Reith M."/>
            <person name="Cavalier-Smith T."/>
            <person name="Maier U."/>
        </authorList>
    </citation>
    <scope>NUCLEOTIDE SEQUENCE [LARGE SCALE GENOMIC DNA]</scope>
</reference>
<proteinExistence type="predicted"/>